<dbReference type="Gene3D" id="2.60.120.200">
    <property type="match status" value="1"/>
</dbReference>
<name>A0A516Q123_9ACTN</name>
<accession>A0A516Q123</accession>
<protein>
    <recommendedName>
        <fullName evidence="5">Pectate lyase</fullName>
    </recommendedName>
</protein>
<dbReference type="PROSITE" id="PS51318">
    <property type="entry name" value="TAT"/>
    <property type="match status" value="1"/>
</dbReference>
<dbReference type="AlphaFoldDB" id="A0A516Q123"/>
<keyword evidence="1" id="KW-0479">Metal-binding</keyword>
<dbReference type="Gene3D" id="2.160.20.10">
    <property type="entry name" value="Single-stranded right-handed beta-helix, Pectin lyase-like"/>
    <property type="match status" value="1"/>
</dbReference>
<sequence>MTSTETTTDGSGHTMVGFGRRRFVAGAAVAGTAIAVLQAQRAHATPDAPSAGKINYKAAPAQQAAVKGNTVPAFPGCEGAGKFTTGGRGGKIYEVTSLDGGGAKGTLRDAVSADDRIVVFRVGGTIELEDGINITGNNLTIAGQTAPGDGIQITGNEFSVDASNVIIRYLRVRAGDRQKLEIDTMNGRGRRNIVVDHCSVGWGVDECFSLYGNYDVTVSNCLIHEGLAMSDHVKGLHGYGGLWGGQNISYYNNLLIHHGGRNPRFSFTEDMKQLVDYRNNVIFDYGYTSCYGAEWCEGINMVGNYYKPGPATLDSVAPHVIEPYRGGNWYLADNKIVGHPEITKDNTKGIELAVGGITLLPEPAAIPNPREKTQTPDEAYQTVLAGVGASIPHYDSVDTRLLNELRHGLGRLINSQSEVGGYPVLDNGDAPKDSDHDGIPDDWETAHDLDPTDPADGTAIADDGYANVEHYLNSIKPDITEYPSVKITSPKADNVVANGKATKSITVSADVTAVTGSKISKVEFYADDTLFGTATAAPYRATWNNAPLGNWYLSAKVTDDRGAKVQSTGVPVHLARSAKIKSWTSADIGEVGLAGGAFKDATTGDITISGAGKIRSNGANSTDVSTDVSALRKTDAFHYLYRPISAGPNDVVEIIARIDELSREWDGIYAGLMFRESLEPDAPFFTGGVMVSRDGLKDHVSRIRSFATEASVSDYPYDDGEVNPIKPRWVRLIKRGTEFEAHFGNDSLQWTRVGYERIVMPKKLYVGLVIDSNKQDNKITNYSTARFHNIKING</sequence>
<reference evidence="3 4" key="1">
    <citation type="submission" date="2019-07" db="EMBL/GenBank/DDBJ databases">
        <title>Microlunatus dokdonensis sp. nov. isolated from the rhizospheric soil of the wild plant Elymus tsukushiensis.</title>
        <authorList>
            <person name="Ghim S.-Y."/>
            <person name="Hwang Y.-J."/>
            <person name="Son J.-S."/>
            <person name="Shin J.-H."/>
        </authorList>
    </citation>
    <scope>NUCLEOTIDE SEQUENCE [LARGE SCALE GENOMIC DNA]</scope>
    <source>
        <strain evidence="3 4">KUDC0627</strain>
    </source>
</reference>
<evidence type="ECO:0008006" key="5">
    <source>
        <dbReference type="Google" id="ProtNLM"/>
    </source>
</evidence>
<dbReference type="GO" id="GO:0046872">
    <property type="term" value="F:metal ion binding"/>
    <property type="evidence" value="ECO:0007669"/>
    <property type="project" value="UniProtKB-KW"/>
</dbReference>
<dbReference type="SUPFAM" id="SSF51126">
    <property type="entry name" value="Pectin lyase-like"/>
    <property type="match status" value="1"/>
</dbReference>
<dbReference type="OrthoDB" id="3862295at2"/>
<dbReference type="KEGG" id="mik:FOE78_15230"/>
<evidence type="ECO:0000313" key="3">
    <source>
        <dbReference type="EMBL" id="QDP97098.1"/>
    </source>
</evidence>
<dbReference type="Gene3D" id="2.60.40.10">
    <property type="entry name" value="Immunoglobulins"/>
    <property type="match status" value="1"/>
</dbReference>
<proteinExistence type="predicted"/>
<dbReference type="Proteomes" id="UP000319263">
    <property type="component" value="Chromosome"/>
</dbReference>
<gene>
    <name evidence="3" type="ORF">FOE78_15230</name>
</gene>
<organism evidence="3 4">
    <name type="scientific">Microlunatus elymi</name>
    <dbReference type="NCBI Taxonomy" id="2596828"/>
    <lineage>
        <taxon>Bacteria</taxon>
        <taxon>Bacillati</taxon>
        <taxon>Actinomycetota</taxon>
        <taxon>Actinomycetes</taxon>
        <taxon>Propionibacteriales</taxon>
        <taxon>Propionibacteriaceae</taxon>
        <taxon>Microlunatus</taxon>
    </lineage>
</organism>
<dbReference type="PANTHER" id="PTHR42970">
    <property type="entry name" value="PECTATE LYASE C-RELATED"/>
    <property type="match status" value="1"/>
</dbReference>
<dbReference type="Pfam" id="PF17957">
    <property type="entry name" value="Big_7"/>
    <property type="match status" value="1"/>
</dbReference>
<keyword evidence="2" id="KW-0325">Glycoprotein</keyword>
<evidence type="ECO:0000256" key="1">
    <source>
        <dbReference type="ARBA" id="ARBA00022723"/>
    </source>
</evidence>
<evidence type="ECO:0000313" key="4">
    <source>
        <dbReference type="Proteomes" id="UP000319263"/>
    </source>
</evidence>
<dbReference type="InterPro" id="IPR052063">
    <property type="entry name" value="Polysaccharide_Lyase_1"/>
</dbReference>
<evidence type="ECO:0000256" key="2">
    <source>
        <dbReference type="ARBA" id="ARBA00023180"/>
    </source>
</evidence>
<dbReference type="InterPro" id="IPR006311">
    <property type="entry name" value="TAT_signal"/>
</dbReference>
<dbReference type="RefSeq" id="WP_143987059.1">
    <property type="nucleotide sequence ID" value="NZ_CP041692.1"/>
</dbReference>
<dbReference type="GO" id="GO:0005975">
    <property type="term" value="P:carbohydrate metabolic process"/>
    <property type="evidence" value="ECO:0007669"/>
    <property type="project" value="UniProtKB-ARBA"/>
</dbReference>
<dbReference type="PANTHER" id="PTHR42970:SF1">
    <property type="entry name" value="PECTATE LYASE C-RELATED"/>
    <property type="match status" value="1"/>
</dbReference>
<keyword evidence="4" id="KW-1185">Reference proteome</keyword>
<dbReference type="EMBL" id="CP041692">
    <property type="protein sequence ID" value="QDP97098.1"/>
    <property type="molecule type" value="Genomic_DNA"/>
</dbReference>
<dbReference type="InterPro" id="IPR011050">
    <property type="entry name" value="Pectin_lyase_fold/virulence"/>
</dbReference>
<dbReference type="InterPro" id="IPR012334">
    <property type="entry name" value="Pectin_lyas_fold"/>
</dbReference>
<dbReference type="InterPro" id="IPR013783">
    <property type="entry name" value="Ig-like_fold"/>
</dbReference>